<dbReference type="Proteomes" id="UP001212152">
    <property type="component" value="Unassembled WGS sequence"/>
</dbReference>
<evidence type="ECO:0000259" key="1">
    <source>
        <dbReference type="Pfam" id="PF12530"/>
    </source>
</evidence>
<accession>A0AAD5TGJ9</accession>
<keyword evidence="3" id="KW-1185">Reference proteome</keyword>
<feature type="domain" description="DUF3730" evidence="1">
    <location>
        <begin position="486"/>
        <end position="710"/>
    </location>
</feature>
<dbReference type="EMBL" id="JADGJQ010000046">
    <property type="protein sequence ID" value="KAJ3175944.1"/>
    <property type="molecule type" value="Genomic_DNA"/>
</dbReference>
<dbReference type="SUPFAM" id="SSF48371">
    <property type="entry name" value="ARM repeat"/>
    <property type="match status" value="2"/>
</dbReference>
<dbReference type="Pfam" id="PF12530">
    <property type="entry name" value="DUF3730"/>
    <property type="match status" value="1"/>
</dbReference>
<dbReference type="PANTHER" id="PTHR16212">
    <property type="entry name" value="FOCADHESIN FAMILY MEMBER"/>
    <property type="match status" value="1"/>
</dbReference>
<dbReference type="InterPro" id="IPR045163">
    <property type="entry name" value="Focadhesin/RST1"/>
</dbReference>
<protein>
    <recommendedName>
        <fullName evidence="1">DUF3730 domain-containing protein</fullName>
    </recommendedName>
</protein>
<dbReference type="PANTHER" id="PTHR16212:SF4">
    <property type="entry name" value="FOCADHESIN"/>
    <property type="match status" value="1"/>
</dbReference>
<organism evidence="2 3">
    <name type="scientific">Geranomyces variabilis</name>
    <dbReference type="NCBI Taxonomy" id="109894"/>
    <lineage>
        <taxon>Eukaryota</taxon>
        <taxon>Fungi</taxon>
        <taxon>Fungi incertae sedis</taxon>
        <taxon>Chytridiomycota</taxon>
        <taxon>Chytridiomycota incertae sedis</taxon>
        <taxon>Chytridiomycetes</taxon>
        <taxon>Spizellomycetales</taxon>
        <taxon>Powellomycetaceae</taxon>
        <taxon>Geranomyces</taxon>
    </lineage>
</organism>
<dbReference type="GO" id="GO:0060147">
    <property type="term" value="P:regulation of post-transcriptional gene silencing"/>
    <property type="evidence" value="ECO:0007669"/>
    <property type="project" value="InterPro"/>
</dbReference>
<sequence length="1785" mass="190744">MDIADLRRKLGLGLRSVHSSTVLAIESDTLARPAHAWDKASPVSLLWEALLTGPDIQGAAPSAFLPAAAGEALGRLVTKGALDWHKALKYILHRLEGVPPLCRPYAVRLLFHLFGLHLQSQEAATYKCPYGQKSRRPHPLVTLVIARPDAWSEVLYEVRELLSRQKGLSRVTAIKFLDPFFTYTCLEAVIGRDSVAGQHQAMLLKLLSEACMLVNDGDDFEEAYIRALSVILLAVLRALPVVTGEPDLVQITLSEVLVNLAARSVDADLQCQTVCHLLNWVFDSRQSGRSLLPALKSLPTFVDVAGVESISQGLAPFIMAALAFVLLEVAEYEYQGSLVVSLMLEVVRSVNVEADAMRVVARTAMVPVLQALSETGDGPVKRKLFDILLILERAVLRIPVGYYTPAKHNSVTNNARGAFSVLVHDLLIVMRSKSPIDSVLESCSLHFRPFLITGLLFHARSAIRVSALAALTTIPNSTPALHMSFIPALLYVLKTDPAPIVQVQVLLRSLPALTSVNEPFVTAKVVGVVQSLLGDLSGASSGTLACVGLRALLEVWKKQGRVWPHLKGVLIGWVKRRRHGRPLLFNQGGSWENEAEMEAAVVATMRDACFFKPQDCGQDLLPHLFALIQAPGVHVATVIAALQAVNVCVQADITDPRATWNVFMMQYVMRTGLDAHAEILACLCDFYRLVAKKDDSTDLYAAFKSEIIATYLLPLQSHAEPIVSDAALLALAAFPAPDLFPVLPAPRDLVARLAGLAEPSTAASALMATFITHECVTMRRAVFKGFAAAQGAKISAIEISEGAKSVARLADDVEAELRTAWEGGRASAGLRSGLAAFTLLTTSKRVELAETQSLDLSKLPFYRTLANATRDLSLSDHPKFRTLAIPMWTRFWDASLLAAYKRVESTSKCGEAPAPLADTEKLKRVQQVESLVVEAVSDLLDKRLAEAHLPSLTVNVILSIAGLIHAASNLGLTIAPEQAARVIDKLITEYALQPEQDPHTYTDNQRGDDVQFAVALALASVTKALHANDDPRVKLVAKTLTAALAPTFCSHGHEWYQFACAHGLATLSAPTNALVSTQHVYSVCAKHNSSSVPRGFFVGLASSLPLLKDNDDTVITEMIEDALRVLTDFGSGGGQHGSAVLESASVLVSSAIAAQWVVASKAEAAEDALRRCVQIVAGMRNEESLYAELLSAYALASYHVAPTSNALLLQLTELPRSAAPSTRVAAYLALPALLGFATDSSHNSRRPDPPLLRRVIDQLRTVVVGPEPKVARVAGWVLGTILAGCGQDDAGRSDMMSAAGEAVAGNKDPADYARLNAGSSYLRAVFDALSETTCVPSVEGRNALFQALTLVDVPLPPVDWSRIDALTQDRSATSPGPMFAIAAKHAGPTSAKSSIAIYITGLQKLIAQNSPLLADRAIGIPRLLSLGGLVPEDEAPVPDESAASLPATGHVPVAVPGSKLVQLFSAAVSAVFATQDGLAHRQLALCVVPYLISDASSPTLRTSLLRELLTAYASLPNTPATQDDVVTIRALSTCFAADLDALSSLPLPKTQQTSGSPSAKQIWAVGRLAELAHLHPWIPHRLVHVAPGGPNAAVAHVVRSALAARETRQHALSALLTTVRNTLPEGSGPPLAKAILQWVVLLLDIAIVLCARGQAAGEAVEAAWQAVGAVVALDSDDSACNDCERIVQHDFETTASGSVVLAGLMAHADASEATRNQIFKRLIRLLECTVAYADEAGPGAAADVRVRIPAAVREDMRDVLLRARGLTRDGAGAGADEAWAVVWEA</sequence>
<comment type="caution">
    <text evidence="2">The sequence shown here is derived from an EMBL/GenBank/DDBJ whole genome shotgun (WGS) entry which is preliminary data.</text>
</comment>
<proteinExistence type="predicted"/>
<name>A0AAD5TGJ9_9FUNG</name>
<evidence type="ECO:0000313" key="3">
    <source>
        <dbReference type="Proteomes" id="UP001212152"/>
    </source>
</evidence>
<dbReference type="InterPro" id="IPR016024">
    <property type="entry name" value="ARM-type_fold"/>
</dbReference>
<reference evidence="2" key="1">
    <citation type="submission" date="2020-05" db="EMBL/GenBank/DDBJ databases">
        <title>Phylogenomic resolution of chytrid fungi.</title>
        <authorList>
            <person name="Stajich J.E."/>
            <person name="Amses K."/>
            <person name="Simmons R."/>
            <person name="Seto K."/>
            <person name="Myers J."/>
            <person name="Bonds A."/>
            <person name="Quandt C.A."/>
            <person name="Barry K."/>
            <person name="Liu P."/>
            <person name="Grigoriev I."/>
            <person name="Longcore J.E."/>
            <person name="James T.Y."/>
        </authorList>
    </citation>
    <scope>NUCLEOTIDE SEQUENCE</scope>
    <source>
        <strain evidence="2">JEL0379</strain>
    </source>
</reference>
<dbReference type="InterPro" id="IPR022542">
    <property type="entry name" value="FOCAD/RST1_DUF3730"/>
</dbReference>
<gene>
    <name evidence="2" type="ORF">HDU87_005608</name>
</gene>
<evidence type="ECO:0000313" key="2">
    <source>
        <dbReference type="EMBL" id="KAJ3175944.1"/>
    </source>
</evidence>